<dbReference type="Proteomes" id="UP001210865">
    <property type="component" value="Chromosome"/>
</dbReference>
<dbReference type="SMART" id="SM00065">
    <property type="entry name" value="GAF"/>
    <property type="match status" value="1"/>
</dbReference>
<evidence type="ECO:0000259" key="1">
    <source>
        <dbReference type="SMART" id="SM00065"/>
    </source>
</evidence>
<dbReference type="InterPro" id="IPR003018">
    <property type="entry name" value="GAF"/>
</dbReference>
<proteinExistence type="predicted"/>
<protein>
    <submittedName>
        <fullName evidence="2">GAF domain-containing protein</fullName>
    </submittedName>
</protein>
<dbReference type="InterPro" id="IPR029016">
    <property type="entry name" value="GAF-like_dom_sf"/>
</dbReference>
<dbReference type="Gene3D" id="3.30.450.40">
    <property type="match status" value="1"/>
</dbReference>
<sequence length="169" mass="18176">MTLYYTPANRPADEDDRQRAVDQSGFLDAAGDPVLASILREAAELFATPMAAISIVDHDRQYFPVEIGLGTSETPRAASFCAHAMVDGDHVFQVGDTHADPRFAGNPLVLSGPEIRFYAGAPLAAENGQPLGALCVIDREPRPLPSQDQLDSLSHLARRVLARAAQIRG</sequence>
<dbReference type="EMBL" id="CP115174">
    <property type="protein sequence ID" value="WBO23435.1"/>
    <property type="molecule type" value="Genomic_DNA"/>
</dbReference>
<dbReference type="RefSeq" id="WP_270078067.1">
    <property type="nucleotide sequence ID" value="NZ_CP115174.1"/>
</dbReference>
<dbReference type="PANTHER" id="PTHR43102:SF2">
    <property type="entry name" value="GAF DOMAIN-CONTAINING PROTEIN"/>
    <property type="match status" value="1"/>
</dbReference>
<dbReference type="PANTHER" id="PTHR43102">
    <property type="entry name" value="SLR1143 PROTEIN"/>
    <property type="match status" value="1"/>
</dbReference>
<reference evidence="2 3" key="1">
    <citation type="submission" date="2022-12" db="EMBL/GenBank/DDBJ databases">
        <title>Sphingomonas abieness sp. nov., an endophytic bacterium isolated from Abies koreana.</title>
        <authorList>
            <person name="Jiang L."/>
            <person name="Lee J."/>
        </authorList>
    </citation>
    <scope>NUCLEOTIDE SEQUENCE [LARGE SCALE GENOMIC DNA]</scope>
    <source>
        <strain evidence="3">PAMB 00755</strain>
    </source>
</reference>
<evidence type="ECO:0000313" key="3">
    <source>
        <dbReference type="Proteomes" id="UP001210865"/>
    </source>
</evidence>
<evidence type="ECO:0000313" key="2">
    <source>
        <dbReference type="EMBL" id="WBO23435.1"/>
    </source>
</evidence>
<name>A0ABY7NR46_9SPHN</name>
<organism evidence="2 3">
    <name type="scientific">Sphingomonas abietis</name>
    <dbReference type="NCBI Taxonomy" id="3012344"/>
    <lineage>
        <taxon>Bacteria</taxon>
        <taxon>Pseudomonadati</taxon>
        <taxon>Pseudomonadota</taxon>
        <taxon>Alphaproteobacteria</taxon>
        <taxon>Sphingomonadales</taxon>
        <taxon>Sphingomonadaceae</taxon>
        <taxon>Sphingomonas</taxon>
    </lineage>
</organism>
<gene>
    <name evidence="2" type="ORF">PBT88_04710</name>
</gene>
<dbReference type="Pfam" id="PF01590">
    <property type="entry name" value="GAF"/>
    <property type="match status" value="1"/>
</dbReference>
<accession>A0ABY7NR46</accession>
<feature type="domain" description="GAF" evidence="1">
    <location>
        <begin position="30"/>
        <end position="168"/>
    </location>
</feature>
<keyword evidence="3" id="KW-1185">Reference proteome</keyword>
<dbReference type="SUPFAM" id="SSF55781">
    <property type="entry name" value="GAF domain-like"/>
    <property type="match status" value="1"/>
</dbReference>